<keyword evidence="3" id="KW-1185">Reference proteome</keyword>
<dbReference type="EMBL" id="LJAM02000857">
    <property type="protein sequence ID" value="RAP68089.1"/>
    <property type="molecule type" value="Genomic_DNA"/>
</dbReference>
<protein>
    <submittedName>
        <fullName evidence="2">Transposase IS66 family protein</fullName>
    </submittedName>
</protein>
<dbReference type="AlphaFoldDB" id="A0A328TBW1"/>
<evidence type="ECO:0000313" key="2">
    <source>
        <dbReference type="EMBL" id="RAP68089.1"/>
    </source>
</evidence>
<dbReference type="Proteomes" id="UP000244334">
    <property type="component" value="Unassembled WGS sequence"/>
</dbReference>
<accession>A0A328TBW1</accession>
<dbReference type="InterPro" id="IPR004291">
    <property type="entry name" value="Transposase_IS66_central"/>
</dbReference>
<organism evidence="2 3">
    <name type="scientific">Candidatus Erwinia dacicola</name>
    <dbReference type="NCBI Taxonomy" id="252393"/>
    <lineage>
        <taxon>Bacteria</taxon>
        <taxon>Pseudomonadati</taxon>
        <taxon>Pseudomonadota</taxon>
        <taxon>Gammaproteobacteria</taxon>
        <taxon>Enterobacterales</taxon>
        <taxon>Erwiniaceae</taxon>
        <taxon>Erwinia</taxon>
    </lineage>
</organism>
<gene>
    <name evidence="2" type="ORF">ACZ87_03893</name>
</gene>
<proteinExistence type="predicted"/>
<feature type="domain" description="Transposase IS66 central" evidence="1">
    <location>
        <begin position="17"/>
        <end position="69"/>
    </location>
</feature>
<comment type="caution">
    <text evidence="2">The sequence shown here is derived from an EMBL/GenBank/DDBJ whole genome shotgun (WGS) entry which is preliminary data.</text>
</comment>
<sequence length="74" mass="8624">MALTILPNLHHVLRLYLDEQLAVRKEQTVPLMQSLYDWIQVQMTVLSRHSDTAKAFAYLLKQWDALNLYSLAVP</sequence>
<evidence type="ECO:0000259" key="1">
    <source>
        <dbReference type="Pfam" id="PF03050"/>
    </source>
</evidence>
<name>A0A328TBW1_9GAMM</name>
<dbReference type="Pfam" id="PF03050">
    <property type="entry name" value="DDE_Tnp_IS66"/>
    <property type="match status" value="1"/>
</dbReference>
<evidence type="ECO:0000313" key="3">
    <source>
        <dbReference type="Proteomes" id="UP000244334"/>
    </source>
</evidence>
<reference evidence="2" key="1">
    <citation type="submission" date="2018-04" db="EMBL/GenBank/DDBJ databases">
        <title>Genomes of the Obligate Erwinia dacicola and Facultative Enterobacter sp. OLF Endosymbionts of the Olive Fruit fly, Bactrocera oleae.</title>
        <authorList>
            <person name="Estes A.M."/>
            <person name="Hearn D.J."/>
            <person name="Agarwal S."/>
            <person name="Pierson E.A."/>
            <person name="Dunning-Hotopp J.C."/>
        </authorList>
    </citation>
    <scope>NUCLEOTIDE SEQUENCE [LARGE SCALE GENOMIC DNA]</scope>
    <source>
        <strain evidence="2">Oroville</strain>
    </source>
</reference>